<dbReference type="RefSeq" id="WP_117416272.1">
    <property type="nucleotide sequence ID" value="NZ_BRPJ01000075.1"/>
</dbReference>
<dbReference type="NCBIfam" id="NF038196">
    <property type="entry name" value="ferrodoxin_EFR1"/>
    <property type="match status" value="1"/>
</dbReference>
<keyword evidence="3" id="KW-0408">Iron</keyword>
<reference evidence="7 10" key="2">
    <citation type="journal article" date="2024" name="Int. J. Syst. Evol. Microbiol.">
        <title>Lacrimispora brassicae sp. nov. isolated from fermented cabbage, and proposal of Clostridium indicum Gundawar et al. 2019 and Clostridium methoxybenzovorans Mechichi et al. 1999 as heterotypic synonyms of Lacrimispora amygdalina (Parshina et al. 2003) Haas and Blanchard 2020 and Lacrimispora indolis (McClung and McCoy 1957) Haas and Blanchard 2020, respectively.</title>
        <authorList>
            <person name="Kobayashi H."/>
            <person name="Tanizawa Y."/>
            <person name="Sakamoto M."/>
            <person name="Ohkuma M."/>
            <person name="Tohno M."/>
        </authorList>
    </citation>
    <scope>NUCLEOTIDE SEQUENCE [LARGE SCALE GENOMIC DNA]</scope>
    <source>
        <strain evidence="7 10">DSM 12857</strain>
    </source>
</reference>
<dbReference type="GO" id="GO:0016651">
    <property type="term" value="F:oxidoreductase activity, acting on NAD(P)H"/>
    <property type="evidence" value="ECO:0007669"/>
    <property type="project" value="UniProtKB-ARBA"/>
</dbReference>
<dbReference type="GO" id="GO:0010181">
    <property type="term" value="F:FMN binding"/>
    <property type="evidence" value="ECO:0007669"/>
    <property type="project" value="InterPro"/>
</dbReference>
<evidence type="ECO:0000259" key="6">
    <source>
        <dbReference type="PROSITE" id="PS51379"/>
    </source>
</evidence>
<dbReference type="PROSITE" id="PS00198">
    <property type="entry name" value="4FE4S_FER_1"/>
    <property type="match status" value="2"/>
</dbReference>
<dbReference type="Pfam" id="PF12838">
    <property type="entry name" value="Fer4_7"/>
    <property type="match status" value="1"/>
</dbReference>
<dbReference type="EMBL" id="BRPJ01000075">
    <property type="protein sequence ID" value="GLB31718.1"/>
    <property type="molecule type" value="Genomic_DNA"/>
</dbReference>
<evidence type="ECO:0000256" key="2">
    <source>
        <dbReference type="ARBA" id="ARBA00022723"/>
    </source>
</evidence>
<feature type="domain" description="4Fe-4S ferredoxin-type" evidence="6">
    <location>
        <begin position="184"/>
        <end position="213"/>
    </location>
</feature>
<dbReference type="PROSITE" id="PS50902">
    <property type="entry name" value="FLAVODOXIN_LIKE"/>
    <property type="match status" value="1"/>
</dbReference>
<name>A0A3E2NF14_9FIRM</name>
<dbReference type="Proteomes" id="UP000260680">
    <property type="component" value="Unassembled WGS sequence"/>
</dbReference>
<evidence type="ECO:0000256" key="3">
    <source>
        <dbReference type="ARBA" id="ARBA00023004"/>
    </source>
</evidence>
<evidence type="ECO:0000313" key="7">
    <source>
        <dbReference type="EMBL" id="GLB31718.1"/>
    </source>
</evidence>
<dbReference type="Pfam" id="PF12724">
    <property type="entry name" value="Flavodoxin_5"/>
    <property type="match status" value="1"/>
</dbReference>
<dbReference type="InterPro" id="IPR047964">
    <property type="entry name" value="EFR1-like"/>
</dbReference>
<dbReference type="AlphaFoldDB" id="A0A3E2NF14"/>
<dbReference type="SUPFAM" id="SSF52218">
    <property type="entry name" value="Flavoproteins"/>
    <property type="match status" value="1"/>
</dbReference>
<proteinExistence type="predicted"/>
<comment type="caution">
    <text evidence="8">The sequence shown here is derived from an EMBL/GenBank/DDBJ whole genome shotgun (WGS) entry which is preliminary data.</text>
</comment>
<gene>
    <name evidence="8" type="ORF">DS742_06960</name>
    <name evidence="7" type="ORF">LAD12857_36410</name>
</gene>
<keyword evidence="4" id="KW-0411">Iron-sulfur</keyword>
<dbReference type="InterPro" id="IPR017900">
    <property type="entry name" value="4Fe4S_Fe_S_CS"/>
</dbReference>
<dbReference type="Proteomes" id="UP001419084">
    <property type="component" value="Unassembled WGS sequence"/>
</dbReference>
<reference evidence="8 9" key="1">
    <citation type="submission" date="2018-07" db="EMBL/GenBank/DDBJ databases">
        <title>New species, Clostridium PI-S10-A1B.</title>
        <authorList>
            <person name="Krishna G."/>
            <person name="Summeta K."/>
            <person name="Shikha S."/>
            <person name="Prabhu P.B."/>
            <person name="Suresh K."/>
        </authorList>
    </citation>
    <scope>NUCLEOTIDE SEQUENCE [LARGE SCALE GENOMIC DNA]</scope>
    <source>
        <strain evidence="8 9">PI-S10-A1B</strain>
    </source>
</reference>
<dbReference type="OrthoDB" id="9813995at2"/>
<evidence type="ECO:0000256" key="1">
    <source>
        <dbReference type="ARBA" id="ARBA00022485"/>
    </source>
</evidence>
<dbReference type="InterPro" id="IPR029039">
    <property type="entry name" value="Flavoprotein-like_sf"/>
</dbReference>
<keyword evidence="2" id="KW-0479">Metal-binding</keyword>
<evidence type="ECO:0000313" key="10">
    <source>
        <dbReference type="Proteomes" id="UP001419084"/>
    </source>
</evidence>
<dbReference type="Gene3D" id="3.40.50.360">
    <property type="match status" value="1"/>
</dbReference>
<dbReference type="InterPro" id="IPR008254">
    <property type="entry name" value="Flavodoxin/NO_synth"/>
</dbReference>
<dbReference type="Gene3D" id="3.30.70.20">
    <property type="match status" value="1"/>
</dbReference>
<evidence type="ECO:0000313" key="8">
    <source>
        <dbReference type="EMBL" id="RFZ79618.1"/>
    </source>
</evidence>
<evidence type="ECO:0000313" key="9">
    <source>
        <dbReference type="Proteomes" id="UP000260680"/>
    </source>
</evidence>
<sequence>MKTEIIYFSATGTTKAIVTAISNGLNGKVHFTDITLPDKRKDVLTVDSDLVIIAIPVYGERIPHFLFDYIKQLQGNGTLLAAVSVYGNMGFGISLEQFKNFAEMNKFRLIAAGAFIGQHTYASNEAPVAYGRPDVQDMQQAELFAESIQKKIDMGNFACPEIPKCMLPGFITELPDSGTRFLVRQPRIYRTSCNSCGACVQKCPVGAIDPETLKISENKCLRCYACVKVCPKAARTARLRLPFFRTIFYHAGMKRKENQIFL</sequence>
<protein>
    <submittedName>
        <fullName evidence="7">(Fe-S)-binding protein</fullName>
    </submittedName>
    <submittedName>
        <fullName evidence="8">4Fe-4S dicluster domain-containing protein</fullName>
    </submittedName>
</protein>
<dbReference type="PANTHER" id="PTHR43687">
    <property type="entry name" value="ADENYLYLSULFATE REDUCTASE, BETA SUBUNIT"/>
    <property type="match status" value="1"/>
</dbReference>
<keyword evidence="1" id="KW-0004">4Fe-4S</keyword>
<accession>A0A3E2NF14</accession>
<dbReference type="PANTHER" id="PTHR43687:SF1">
    <property type="entry name" value="FERREDOXIN III"/>
    <property type="match status" value="1"/>
</dbReference>
<dbReference type="GO" id="GO:0051539">
    <property type="term" value="F:4 iron, 4 sulfur cluster binding"/>
    <property type="evidence" value="ECO:0007669"/>
    <property type="project" value="UniProtKB-KW"/>
</dbReference>
<evidence type="ECO:0000259" key="5">
    <source>
        <dbReference type="PROSITE" id="PS50902"/>
    </source>
</evidence>
<dbReference type="EMBL" id="QOHO01000020">
    <property type="protein sequence ID" value="RFZ79618.1"/>
    <property type="molecule type" value="Genomic_DNA"/>
</dbReference>
<dbReference type="SUPFAM" id="SSF54862">
    <property type="entry name" value="4Fe-4S ferredoxins"/>
    <property type="match status" value="1"/>
</dbReference>
<dbReference type="PROSITE" id="PS51379">
    <property type="entry name" value="4FE4S_FER_2"/>
    <property type="match status" value="2"/>
</dbReference>
<dbReference type="InterPro" id="IPR026816">
    <property type="entry name" value="Flavodoxin_dom"/>
</dbReference>
<dbReference type="InterPro" id="IPR017896">
    <property type="entry name" value="4Fe4S_Fe-S-bd"/>
</dbReference>
<evidence type="ECO:0000256" key="4">
    <source>
        <dbReference type="ARBA" id="ARBA00023014"/>
    </source>
</evidence>
<dbReference type="GO" id="GO:0046872">
    <property type="term" value="F:metal ion binding"/>
    <property type="evidence" value="ECO:0007669"/>
    <property type="project" value="UniProtKB-KW"/>
</dbReference>
<keyword evidence="10" id="KW-1185">Reference proteome</keyword>
<feature type="domain" description="Flavodoxin-like" evidence="5">
    <location>
        <begin position="3"/>
        <end position="149"/>
    </location>
</feature>
<feature type="domain" description="4Fe-4S ferredoxin-type" evidence="6">
    <location>
        <begin position="214"/>
        <end position="240"/>
    </location>
</feature>
<organism evidence="8 9">
    <name type="scientific">Lacrimispora amygdalina</name>
    <dbReference type="NCBI Taxonomy" id="253257"/>
    <lineage>
        <taxon>Bacteria</taxon>
        <taxon>Bacillati</taxon>
        <taxon>Bacillota</taxon>
        <taxon>Clostridia</taxon>
        <taxon>Lachnospirales</taxon>
        <taxon>Lachnospiraceae</taxon>
        <taxon>Lacrimispora</taxon>
    </lineage>
</organism>
<dbReference type="InterPro" id="IPR050572">
    <property type="entry name" value="Fe-S_Ferredoxin"/>
</dbReference>